<gene>
    <name evidence="2" type="ORF">DC3_55670</name>
</gene>
<keyword evidence="1" id="KW-1133">Transmembrane helix</keyword>
<sequence length="41" mass="4845">MNFDPQALATWVSVVVFVSLVFLVIILLIGWLQKRRDRDRE</sequence>
<comment type="caution">
    <text evidence="2">The sequence shown here is derived from an EMBL/GenBank/DDBJ whole genome shotgun (WGS) entry which is preliminary data.</text>
</comment>
<accession>A0A511NAX2</accession>
<dbReference type="AlphaFoldDB" id="A0A511NAX2"/>
<dbReference type="EMBL" id="BJXB01000048">
    <property type="protein sequence ID" value="GEM49932.1"/>
    <property type="molecule type" value="Genomic_DNA"/>
</dbReference>
<dbReference type="Proteomes" id="UP000321306">
    <property type="component" value="Unassembled WGS sequence"/>
</dbReference>
<protein>
    <submittedName>
        <fullName evidence="2">Uncharacterized protein</fullName>
    </submittedName>
</protein>
<evidence type="ECO:0000313" key="2">
    <source>
        <dbReference type="EMBL" id="GEM49932.1"/>
    </source>
</evidence>
<keyword evidence="3" id="KW-1185">Reference proteome</keyword>
<evidence type="ECO:0000256" key="1">
    <source>
        <dbReference type="SAM" id="Phobius"/>
    </source>
</evidence>
<organism evidence="2 3">
    <name type="scientific">Deinococcus cellulosilyticus (strain DSM 18568 / NBRC 106333 / KACC 11606 / 5516J-15)</name>
    <dbReference type="NCBI Taxonomy" id="1223518"/>
    <lineage>
        <taxon>Bacteria</taxon>
        <taxon>Thermotogati</taxon>
        <taxon>Deinococcota</taxon>
        <taxon>Deinococci</taxon>
        <taxon>Deinococcales</taxon>
        <taxon>Deinococcaceae</taxon>
        <taxon>Deinococcus</taxon>
    </lineage>
</organism>
<proteinExistence type="predicted"/>
<dbReference type="RefSeq" id="WP_281292604.1">
    <property type="nucleotide sequence ID" value="NZ_BJXB01000048.1"/>
</dbReference>
<evidence type="ECO:0000313" key="3">
    <source>
        <dbReference type="Proteomes" id="UP000321306"/>
    </source>
</evidence>
<reference evidence="2 3" key="1">
    <citation type="submission" date="2019-07" db="EMBL/GenBank/DDBJ databases">
        <title>Whole genome shotgun sequence of Deinococcus cellulosilyticus NBRC 106333.</title>
        <authorList>
            <person name="Hosoyama A."/>
            <person name="Uohara A."/>
            <person name="Ohji S."/>
            <person name="Ichikawa N."/>
        </authorList>
    </citation>
    <scope>NUCLEOTIDE SEQUENCE [LARGE SCALE GENOMIC DNA]</scope>
    <source>
        <strain evidence="2 3">NBRC 106333</strain>
    </source>
</reference>
<name>A0A511NAX2_DEIC1</name>
<feature type="transmembrane region" description="Helical" evidence="1">
    <location>
        <begin position="12"/>
        <end position="32"/>
    </location>
</feature>
<keyword evidence="1" id="KW-0472">Membrane</keyword>
<keyword evidence="1" id="KW-0812">Transmembrane</keyword>